<evidence type="ECO:0000256" key="10">
    <source>
        <dbReference type="RuleBase" id="RU363039"/>
    </source>
</evidence>
<sequence>MVGAYLSSASKYFITTPIFYVNAAPHLGHLYSMLLCDFQKRWLDLKETPNYFTTGTDEHGLKVQIAAELNKTDPRLFCDNLSNKFKHLAQISDIQYDRFIRTTDADHLATVRQFWETVWKNGYIYKGKHSGWYSVSDETFYPESQVEQKDGKTVSVETGSEVIYESEENYFFKLSAFQSQLVSLYKSDPQFVIPNNYYLDLLKELEREPLQDLSISRPSSRLQWGISVPNDESQKIYVWFDALVNYLTSIGYPSSRYKEFWPGTHLIGKDISRFHCIYWPAFLMAAKVAPPEKVVVHGHWLMGGSKMSKSKGNVADPLVIGDYYGIDSLRLFLGANSILSNDCDFTERKLNDHRDLFIDKICNVVTRCISKSFDPARSVMSYSNEDMNLVWKSILERGWDGDLEKAKELNKSYDEIVDDTEQLFSKIDVLMSTFTTHKSIGEIFDLMLKVNQFVNATEPWNLKSNESLQDLSIFVALDVTRVCLILLQPFIPGLSNRLLDMIKVESSKRTATYAAFQQDSSYGQGAKFLKGSTPPLNKVPLRAGAYE</sequence>
<keyword evidence="5 10" id="KW-0067">ATP-binding</keyword>
<dbReference type="PANTHER" id="PTHR43326">
    <property type="entry name" value="METHIONYL-TRNA SYNTHETASE"/>
    <property type="match status" value="1"/>
</dbReference>
<evidence type="ECO:0000256" key="5">
    <source>
        <dbReference type="ARBA" id="ARBA00022840"/>
    </source>
</evidence>
<feature type="domain" description="Methionyl/Leucyl tRNA synthetase" evidence="11">
    <location>
        <begin position="12"/>
        <end position="148"/>
    </location>
</feature>
<dbReference type="Pfam" id="PF09334">
    <property type="entry name" value="tRNA-synt_1g"/>
    <property type="match status" value="2"/>
</dbReference>
<dbReference type="GO" id="GO:0005524">
    <property type="term" value="F:ATP binding"/>
    <property type="evidence" value="ECO:0007669"/>
    <property type="project" value="UniProtKB-KW"/>
</dbReference>
<accession>A0A1B2JDF1</accession>
<dbReference type="SUPFAM" id="SSF52374">
    <property type="entry name" value="Nucleotidylyl transferase"/>
    <property type="match status" value="1"/>
</dbReference>
<dbReference type="SUPFAM" id="SSF47323">
    <property type="entry name" value="Anticodon-binding domain of a subclass of class I aminoacyl-tRNA synthetases"/>
    <property type="match status" value="1"/>
</dbReference>
<evidence type="ECO:0000256" key="6">
    <source>
        <dbReference type="ARBA" id="ARBA00022917"/>
    </source>
</evidence>
<dbReference type="FunFam" id="2.170.220.10:FF:000001">
    <property type="entry name" value="methionine--tRNA ligase, mitochondrial"/>
    <property type="match status" value="1"/>
</dbReference>
<gene>
    <name evidence="13" type="primary">MSM1</name>
    <name evidence="13" type="ORF">ATY40_BA7502785</name>
</gene>
<evidence type="ECO:0000256" key="9">
    <source>
        <dbReference type="ARBA" id="ARBA00068817"/>
    </source>
</evidence>
<dbReference type="PRINTS" id="PR01041">
    <property type="entry name" value="TRNASYNTHMET"/>
</dbReference>
<dbReference type="EC" id="6.1.1.10" evidence="2"/>
<evidence type="ECO:0000256" key="1">
    <source>
        <dbReference type="ARBA" id="ARBA00005594"/>
    </source>
</evidence>
<organism evidence="13 14">
    <name type="scientific">Komagataella pastoris</name>
    <name type="common">Yeast</name>
    <name type="synonym">Pichia pastoris</name>
    <dbReference type="NCBI Taxonomy" id="4922"/>
    <lineage>
        <taxon>Eukaryota</taxon>
        <taxon>Fungi</taxon>
        <taxon>Dikarya</taxon>
        <taxon>Ascomycota</taxon>
        <taxon>Saccharomycotina</taxon>
        <taxon>Pichiomycetes</taxon>
        <taxon>Pichiales</taxon>
        <taxon>Pichiaceae</taxon>
        <taxon>Komagataella</taxon>
    </lineage>
</organism>
<dbReference type="GO" id="GO:0006431">
    <property type="term" value="P:methionyl-tRNA aminoacylation"/>
    <property type="evidence" value="ECO:0007669"/>
    <property type="project" value="InterPro"/>
</dbReference>
<evidence type="ECO:0000313" key="13">
    <source>
        <dbReference type="EMBL" id="ANZ76094.1"/>
    </source>
</evidence>
<dbReference type="OrthoDB" id="24670at2759"/>
<dbReference type="AlphaFoldDB" id="A0A1B2JDF1"/>
<dbReference type="Proteomes" id="UP000094565">
    <property type="component" value="Chromosome 2"/>
</dbReference>
<dbReference type="PANTHER" id="PTHR43326:SF1">
    <property type="entry name" value="METHIONINE--TRNA LIGASE, MITOCHONDRIAL"/>
    <property type="match status" value="1"/>
</dbReference>
<keyword evidence="4 10" id="KW-0547">Nucleotide-binding</keyword>
<dbReference type="InterPro" id="IPR014729">
    <property type="entry name" value="Rossmann-like_a/b/a_fold"/>
</dbReference>
<dbReference type="Gene3D" id="2.170.220.10">
    <property type="match status" value="1"/>
</dbReference>
<dbReference type="GO" id="GO:0005739">
    <property type="term" value="C:mitochondrion"/>
    <property type="evidence" value="ECO:0007669"/>
    <property type="project" value="UniProtKB-ARBA"/>
</dbReference>
<keyword evidence="3 10" id="KW-0436">Ligase</keyword>
<evidence type="ECO:0000256" key="8">
    <source>
        <dbReference type="ARBA" id="ARBA00047364"/>
    </source>
</evidence>
<dbReference type="EMBL" id="CP014585">
    <property type="protein sequence ID" value="ANZ76094.1"/>
    <property type="molecule type" value="Genomic_DNA"/>
</dbReference>
<dbReference type="InterPro" id="IPR041872">
    <property type="entry name" value="Anticodon_Met"/>
</dbReference>
<dbReference type="GO" id="GO:0004825">
    <property type="term" value="F:methionine-tRNA ligase activity"/>
    <property type="evidence" value="ECO:0007669"/>
    <property type="project" value="UniProtKB-EC"/>
</dbReference>
<dbReference type="Gene3D" id="3.40.50.620">
    <property type="entry name" value="HUPs"/>
    <property type="match status" value="1"/>
</dbReference>
<dbReference type="InterPro" id="IPR023457">
    <property type="entry name" value="Met-tRNA_synth_2"/>
</dbReference>
<evidence type="ECO:0000259" key="12">
    <source>
        <dbReference type="Pfam" id="PF19303"/>
    </source>
</evidence>
<dbReference type="InterPro" id="IPR009080">
    <property type="entry name" value="tRNAsynth_Ia_anticodon-bd"/>
</dbReference>
<dbReference type="InterPro" id="IPR015413">
    <property type="entry name" value="Methionyl/Leucyl_tRNA_Synth"/>
</dbReference>
<reference evidence="13 14" key="1">
    <citation type="submission" date="2016-02" db="EMBL/GenBank/DDBJ databases">
        <title>Comparative genomic and transcriptomic foundation for Pichia pastoris.</title>
        <authorList>
            <person name="Love K.R."/>
            <person name="Shah K.A."/>
            <person name="Whittaker C.A."/>
            <person name="Wu J."/>
            <person name="Bartlett M.C."/>
            <person name="Ma D."/>
            <person name="Leeson R.L."/>
            <person name="Priest M."/>
            <person name="Young S.K."/>
            <person name="Love J.C."/>
        </authorList>
    </citation>
    <scope>NUCLEOTIDE SEQUENCE [LARGE SCALE GENOMIC DNA]</scope>
    <source>
        <strain evidence="13 14">ATCC 28485</strain>
    </source>
</reference>
<evidence type="ECO:0000256" key="2">
    <source>
        <dbReference type="ARBA" id="ARBA00012838"/>
    </source>
</evidence>
<keyword evidence="7 10" id="KW-0030">Aminoacyl-tRNA synthetase</keyword>
<dbReference type="InterPro" id="IPR033911">
    <property type="entry name" value="MetRS_core"/>
</dbReference>
<name>A0A1B2JDF1_PICPA</name>
<dbReference type="InterPro" id="IPR014758">
    <property type="entry name" value="Met-tRNA_synth"/>
</dbReference>
<evidence type="ECO:0000256" key="3">
    <source>
        <dbReference type="ARBA" id="ARBA00022598"/>
    </source>
</evidence>
<comment type="catalytic activity">
    <reaction evidence="8">
        <text>tRNA(Met) + L-methionine + ATP = L-methionyl-tRNA(Met) + AMP + diphosphate</text>
        <dbReference type="Rhea" id="RHEA:13481"/>
        <dbReference type="Rhea" id="RHEA-COMP:9667"/>
        <dbReference type="Rhea" id="RHEA-COMP:9698"/>
        <dbReference type="ChEBI" id="CHEBI:30616"/>
        <dbReference type="ChEBI" id="CHEBI:33019"/>
        <dbReference type="ChEBI" id="CHEBI:57844"/>
        <dbReference type="ChEBI" id="CHEBI:78442"/>
        <dbReference type="ChEBI" id="CHEBI:78530"/>
        <dbReference type="ChEBI" id="CHEBI:456215"/>
        <dbReference type="EC" id="6.1.1.10"/>
    </reaction>
</comment>
<comment type="similarity">
    <text evidence="1 10">Belongs to the class-I aminoacyl-tRNA synthetase family.</text>
</comment>
<dbReference type="Pfam" id="PF19303">
    <property type="entry name" value="Anticodon_3"/>
    <property type="match status" value="1"/>
</dbReference>
<protein>
    <recommendedName>
        <fullName evidence="9">Probable methionine--tRNA ligase, mitochondrial</fullName>
        <ecNumber evidence="2">6.1.1.10</ecNumber>
    </recommendedName>
</protein>
<keyword evidence="6 10" id="KW-0648">Protein biosynthesis</keyword>
<evidence type="ECO:0000313" key="14">
    <source>
        <dbReference type="Proteomes" id="UP000094565"/>
    </source>
</evidence>
<feature type="domain" description="Methionyl-tRNA synthetase anticodon-binding" evidence="12">
    <location>
        <begin position="410"/>
        <end position="513"/>
    </location>
</feature>
<keyword evidence="14" id="KW-1185">Reference proteome</keyword>
<dbReference type="CDD" id="cd00814">
    <property type="entry name" value="MetRS_core"/>
    <property type="match status" value="1"/>
</dbReference>
<evidence type="ECO:0000259" key="11">
    <source>
        <dbReference type="Pfam" id="PF09334"/>
    </source>
</evidence>
<proteinExistence type="inferred from homology"/>
<feature type="domain" description="Methionyl/Leucyl tRNA synthetase" evidence="11">
    <location>
        <begin position="154"/>
        <end position="368"/>
    </location>
</feature>
<dbReference type="NCBIfam" id="TIGR00398">
    <property type="entry name" value="metG"/>
    <property type="match status" value="1"/>
</dbReference>
<evidence type="ECO:0000256" key="7">
    <source>
        <dbReference type="ARBA" id="ARBA00023146"/>
    </source>
</evidence>
<dbReference type="Gene3D" id="1.10.730.10">
    <property type="entry name" value="Isoleucyl-tRNA Synthetase, Domain 1"/>
    <property type="match status" value="1"/>
</dbReference>
<evidence type="ECO:0000256" key="4">
    <source>
        <dbReference type="ARBA" id="ARBA00022741"/>
    </source>
</evidence>